<dbReference type="AlphaFoldDB" id="A0A8S0V476"/>
<protein>
    <recommendedName>
        <fullName evidence="1">F-box associated beta-propeller type 3 domain-containing protein</fullName>
    </recommendedName>
</protein>
<sequence length="258" mass="30036">METATERIQGNYYLPVTYSEGYYMVSCHNLVCFVGRKISIHNLSTQETIIPPDSGSFFYAGLGYSSLANEYKLVKWFGQKNNGIITMECKIFDLSNRLRFKSDSWRFTETRPFEDLDLHPVSGNGVIYWLTRNHRDFYQTDSILALDLDKEESKITSCPKRSPSTKAYLLELKECLYFAHCWREKAIVKMWRLEDPNNCVWISEYYINFPSICNSIVPVTSVLAAHVEMLVFLSLEGQDLLYYNVDSGTMRTIDKLWH</sequence>
<gene>
    <name evidence="2" type="ORF">OLEA9_A003475</name>
</gene>
<name>A0A8S0V476_OLEEU</name>
<accession>A0A8S0V476</accession>
<dbReference type="NCBIfam" id="TIGR01640">
    <property type="entry name" value="F_box_assoc_1"/>
    <property type="match status" value="1"/>
</dbReference>
<dbReference type="Pfam" id="PF08268">
    <property type="entry name" value="FBA_3"/>
    <property type="match status" value="1"/>
</dbReference>
<evidence type="ECO:0000259" key="1">
    <source>
        <dbReference type="Pfam" id="PF08268"/>
    </source>
</evidence>
<proteinExistence type="predicted"/>
<dbReference type="OrthoDB" id="5319261at2759"/>
<keyword evidence="3" id="KW-1185">Reference proteome</keyword>
<organism evidence="2 3">
    <name type="scientific">Olea europaea subsp. europaea</name>
    <dbReference type="NCBI Taxonomy" id="158383"/>
    <lineage>
        <taxon>Eukaryota</taxon>
        <taxon>Viridiplantae</taxon>
        <taxon>Streptophyta</taxon>
        <taxon>Embryophyta</taxon>
        <taxon>Tracheophyta</taxon>
        <taxon>Spermatophyta</taxon>
        <taxon>Magnoliopsida</taxon>
        <taxon>eudicotyledons</taxon>
        <taxon>Gunneridae</taxon>
        <taxon>Pentapetalae</taxon>
        <taxon>asterids</taxon>
        <taxon>lamiids</taxon>
        <taxon>Lamiales</taxon>
        <taxon>Oleaceae</taxon>
        <taxon>Oleeae</taxon>
        <taxon>Olea</taxon>
    </lineage>
</organism>
<dbReference type="PANTHER" id="PTHR31111">
    <property type="entry name" value="BNAA05G37150D PROTEIN-RELATED"/>
    <property type="match status" value="1"/>
</dbReference>
<dbReference type="PANTHER" id="PTHR31111:SF136">
    <property type="entry name" value="F-BOX ASSOCIATED DOMAIN-CONTAINING PROTEIN"/>
    <property type="match status" value="1"/>
</dbReference>
<dbReference type="InterPro" id="IPR017451">
    <property type="entry name" value="F-box-assoc_interact_dom"/>
</dbReference>
<evidence type="ECO:0000313" key="3">
    <source>
        <dbReference type="Proteomes" id="UP000594638"/>
    </source>
</evidence>
<feature type="domain" description="F-box associated beta-propeller type 3" evidence="1">
    <location>
        <begin position="22"/>
        <end position="253"/>
    </location>
</feature>
<dbReference type="EMBL" id="CACTIH010009113">
    <property type="protein sequence ID" value="CAA3024623.1"/>
    <property type="molecule type" value="Genomic_DNA"/>
</dbReference>
<evidence type="ECO:0000313" key="2">
    <source>
        <dbReference type="EMBL" id="CAA3024623.1"/>
    </source>
</evidence>
<dbReference type="InterPro" id="IPR013187">
    <property type="entry name" value="F-box-assoc_dom_typ3"/>
</dbReference>
<dbReference type="Proteomes" id="UP000594638">
    <property type="component" value="Unassembled WGS sequence"/>
</dbReference>
<dbReference type="Gramene" id="OE9A003475T1">
    <property type="protein sequence ID" value="OE9A003475C1"/>
    <property type="gene ID" value="OE9A003475"/>
</dbReference>
<reference evidence="2 3" key="1">
    <citation type="submission" date="2019-12" db="EMBL/GenBank/DDBJ databases">
        <authorList>
            <person name="Alioto T."/>
            <person name="Alioto T."/>
            <person name="Gomez Garrido J."/>
        </authorList>
    </citation>
    <scope>NUCLEOTIDE SEQUENCE [LARGE SCALE GENOMIC DNA]</scope>
</reference>
<comment type="caution">
    <text evidence="2">The sequence shown here is derived from an EMBL/GenBank/DDBJ whole genome shotgun (WGS) entry which is preliminary data.</text>
</comment>